<proteinExistence type="predicted"/>
<feature type="region of interest" description="Disordered" evidence="1">
    <location>
        <begin position="164"/>
        <end position="205"/>
    </location>
</feature>
<evidence type="ECO:0000256" key="1">
    <source>
        <dbReference type="SAM" id="MobiDB-lite"/>
    </source>
</evidence>
<organism evidence="3">
    <name type="scientific">Tuwongella immobilis</name>
    <dbReference type="NCBI Taxonomy" id="692036"/>
    <lineage>
        <taxon>Bacteria</taxon>
        <taxon>Pseudomonadati</taxon>
        <taxon>Planctomycetota</taxon>
        <taxon>Planctomycetia</taxon>
        <taxon>Gemmatales</taxon>
        <taxon>Gemmataceae</taxon>
        <taxon>Tuwongella</taxon>
    </lineage>
</organism>
<dbReference type="Proteomes" id="UP000464378">
    <property type="component" value="Chromosome"/>
</dbReference>
<name>A0A6C2YVE2_9BACT</name>
<dbReference type="EMBL" id="LR586016">
    <property type="protein sequence ID" value="VIP05414.1"/>
    <property type="molecule type" value="Genomic_DNA"/>
</dbReference>
<keyword evidence="2" id="KW-0732">Signal</keyword>
<keyword evidence="4" id="KW-1185">Reference proteome</keyword>
<dbReference type="EMBL" id="LR593887">
    <property type="protein sequence ID" value="VTS08184.1"/>
    <property type="molecule type" value="Genomic_DNA"/>
</dbReference>
<dbReference type="AlphaFoldDB" id="A0A6C2YVE2"/>
<evidence type="ECO:0000313" key="3">
    <source>
        <dbReference type="EMBL" id="VIP05414.1"/>
    </source>
</evidence>
<sequence>MDRHGAWAKAIALLVLWQAPSLIAAPPAKSEQAEQSTAQPQSQSWFQRTFGVGRKPQPTARASAGFAPNGRPLYVEVPKPPVKPKEAPAPMPEAPAGVDVEAKTLNQMQADFLRRMEVITKFKELALLNNDEAAMKRAEEMERQALEVYQQKTAHLPIARLRANESASPLDNPIGTGMAATPLNSPTQPRGEERPRTASIREVQR</sequence>
<evidence type="ECO:0000256" key="2">
    <source>
        <dbReference type="SAM" id="SignalP"/>
    </source>
</evidence>
<feature type="region of interest" description="Disordered" evidence="1">
    <location>
        <begin position="26"/>
        <end position="67"/>
    </location>
</feature>
<dbReference type="InParanoid" id="A0A6C2YVE2"/>
<evidence type="ECO:0000313" key="4">
    <source>
        <dbReference type="Proteomes" id="UP000464378"/>
    </source>
</evidence>
<dbReference type="RefSeq" id="WP_162660485.1">
    <property type="nucleotide sequence ID" value="NZ_LR593887.1"/>
</dbReference>
<reference evidence="3" key="1">
    <citation type="submission" date="2019-04" db="EMBL/GenBank/DDBJ databases">
        <authorList>
            <consortium name="Science for Life Laboratories"/>
        </authorList>
    </citation>
    <scope>NUCLEOTIDE SEQUENCE</scope>
    <source>
        <strain evidence="3">MBLW1</strain>
    </source>
</reference>
<feature type="compositionally biased region" description="Polar residues" evidence="1">
    <location>
        <begin position="33"/>
        <end position="47"/>
    </location>
</feature>
<accession>A0A6C2YVE2</accession>
<protein>
    <submittedName>
        <fullName evidence="3">Uncharacterized protein</fullName>
    </submittedName>
</protein>
<gene>
    <name evidence="3" type="ORF">GMBLW1_37790</name>
</gene>
<dbReference type="KEGG" id="tim:GMBLW1_37790"/>
<feature type="chain" id="PRO_5036383963" evidence="2">
    <location>
        <begin position="25"/>
        <end position="205"/>
    </location>
</feature>
<feature type="signal peptide" evidence="2">
    <location>
        <begin position="1"/>
        <end position="24"/>
    </location>
</feature>